<dbReference type="Proteomes" id="UP001327560">
    <property type="component" value="Chromosome 8"/>
</dbReference>
<dbReference type="GO" id="GO:0042138">
    <property type="term" value="P:meiotic DNA double-strand break formation"/>
    <property type="evidence" value="ECO:0007669"/>
    <property type="project" value="InterPro"/>
</dbReference>
<dbReference type="PANTHER" id="PTHR35768">
    <property type="entry name" value="PROTEIN MULTIPOLAR SPINDLE 1"/>
    <property type="match status" value="1"/>
</dbReference>
<dbReference type="AlphaFoldDB" id="A0AAQ3QN17"/>
<dbReference type="GO" id="GO:0007059">
    <property type="term" value="P:chromosome segregation"/>
    <property type="evidence" value="ECO:0007669"/>
    <property type="project" value="TreeGrafter"/>
</dbReference>
<protein>
    <recommendedName>
        <fullName evidence="4">Multipolar spindle 1</fullName>
    </recommendedName>
</protein>
<name>A0AAQ3QN17_9LILI</name>
<keyword evidence="3" id="KW-1185">Reference proteome</keyword>
<organism evidence="2 3">
    <name type="scientific">Canna indica</name>
    <name type="common">Indian-shot</name>
    <dbReference type="NCBI Taxonomy" id="4628"/>
    <lineage>
        <taxon>Eukaryota</taxon>
        <taxon>Viridiplantae</taxon>
        <taxon>Streptophyta</taxon>
        <taxon>Embryophyta</taxon>
        <taxon>Tracheophyta</taxon>
        <taxon>Spermatophyta</taxon>
        <taxon>Magnoliopsida</taxon>
        <taxon>Liliopsida</taxon>
        <taxon>Zingiberales</taxon>
        <taxon>Cannaceae</taxon>
        <taxon>Canna</taxon>
    </lineage>
</organism>
<dbReference type="GO" id="GO:0007140">
    <property type="term" value="P:male meiotic nuclear division"/>
    <property type="evidence" value="ECO:0007669"/>
    <property type="project" value="TreeGrafter"/>
</dbReference>
<evidence type="ECO:0000256" key="1">
    <source>
        <dbReference type="SAM" id="MobiDB-lite"/>
    </source>
</evidence>
<evidence type="ECO:0000313" key="2">
    <source>
        <dbReference type="EMBL" id="WOL17294.1"/>
    </source>
</evidence>
<dbReference type="EMBL" id="CP136897">
    <property type="protein sequence ID" value="WOL17294.1"/>
    <property type="molecule type" value="Genomic_DNA"/>
</dbReference>
<proteinExistence type="predicted"/>
<dbReference type="InterPro" id="IPR037500">
    <property type="entry name" value="Msp1"/>
</dbReference>
<evidence type="ECO:0008006" key="4">
    <source>
        <dbReference type="Google" id="ProtNLM"/>
    </source>
</evidence>
<dbReference type="GO" id="GO:0000212">
    <property type="term" value="P:meiotic spindle organization"/>
    <property type="evidence" value="ECO:0007669"/>
    <property type="project" value="InterPro"/>
</dbReference>
<reference evidence="2 3" key="1">
    <citation type="submission" date="2023-10" db="EMBL/GenBank/DDBJ databases">
        <title>Chromosome-scale genome assembly provides insights into flower coloration mechanisms of Canna indica.</title>
        <authorList>
            <person name="Li C."/>
        </authorList>
    </citation>
    <scope>NUCLEOTIDE SEQUENCE [LARGE SCALE GENOMIC DNA]</scope>
    <source>
        <tissue evidence="2">Flower</tissue>
    </source>
</reference>
<gene>
    <name evidence="2" type="ORF">Cni_G26085</name>
</gene>
<dbReference type="PANTHER" id="PTHR35768:SF1">
    <property type="entry name" value="PROTEIN MULTIPOLAR SPINDLE 1"/>
    <property type="match status" value="1"/>
</dbReference>
<sequence length="370" mass="42430">MTPTPSNRLDSPSFKLALALSLRRFANVHRPPPSSSPSEAQRWKRKAKDRKREILRLREELKQLEDERACEADSPIASCRCYFFDGIGESGGNGGERGGGHWMDEVLRRRFLRLVRWKERMKKVDRPLDRNHFLSFDNQNELEQLGTSINFVLELTENILVKGEVGASFATFSHQAVDFILASMKNLLASQKETELIEDIVNGLIMRLIRRMCTIPESDGNLSINSASDPQFCVQHLIRRLGNEPFIGQRILLSVSQKTSVVVESILFMDPFDESFPSFHGSMFLMIELMEFLISDYLRSWICTEDFDIRLLDEWVRSVLHAQKTSELLESRIGLYTLYMERITGELAKILSPLARQGKLDLDILSSILC</sequence>
<accession>A0AAQ3QN17</accession>
<feature type="region of interest" description="Disordered" evidence="1">
    <location>
        <begin position="25"/>
        <end position="47"/>
    </location>
</feature>
<evidence type="ECO:0000313" key="3">
    <source>
        <dbReference type="Proteomes" id="UP001327560"/>
    </source>
</evidence>